<name>A0A401RKT7_CHIPU</name>
<sequence length="56" mass="6217">RGETRCVYATAREGLGRRQRLNICVSQRNTIPGAHPRKTPRPTESRLKTGPPFSAA</sequence>
<protein>
    <submittedName>
        <fullName evidence="2">Uncharacterized protein</fullName>
    </submittedName>
</protein>
<feature type="region of interest" description="Disordered" evidence="1">
    <location>
        <begin position="27"/>
        <end position="56"/>
    </location>
</feature>
<evidence type="ECO:0000313" key="3">
    <source>
        <dbReference type="Proteomes" id="UP000287033"/>
    </source>
</evidence>
<evidence type="ECO:0000256" key="1">
    <source>
        <dbReference type="SAM" id="MobiDB-lite"/>
    </source>
</evidence>
<feature type="non-terminal residue" evidence="2">
    <location>
        <position position="1"/>
    </location>
</feature>
<accession>A0A401RKT7</accession>
<proteinExistence type="predicted"/>
<dbReference type="AlphaFoldDB" id="A0A401RKT7"/>
<dbReference type="Proteomes" id="UP000287033">
    <property type="component" value="Unassembled WGS sequence"/>
</dbReference>
<evidence type="ECO:0000313" key="2">
    <source>
        <dbReference type="EMBL" id="GCC18762.1"/>
    </source>
</evidence>
<reference evidence="2 3" key="1">
    <citation type="journal article" date="2018" name="Nat. Ecol. Evol.">
        <title>Shark genomes provide insights into elasmobranch evolution and the origin of vertebrates.</title>
        <authorList>
            <person name="Hara Y"/>
            <person name="Yamaguchi K"/>
            <person name="Onimaru K"/>
            <person name="Kadota M"/>
            <person name="Koyanagi M"/>
            <person name="Keeley SD"/>
            <person name="Tatsumi K"/>
            <person name="Tanaka K"/>
            <person name="Motone F"/>
            <person name="Kageyama Y"/>
            <person name="Nozu R"/>
            <person name="Adachi N"/>
            <person name="Nishimura O"/>
            <person name="Nakagawa R"/>
            <person name="Tanegashima C"/>
            <person name="Kiyatake I"/>
            <person name="Matsumoto R"/>
            <person name="Murakumo K"/>
            <person name="Nishida K"/>
            <person name="Terakita A"/>
            <person name="Kuratani S"/>
            <person name="Sato K"/>
            <person name="Hyodo S Kuraku.S."/>
        </authorList>
    </citation>
    <scope>NUCLEOTIDE SEQUENCE [LARGE SCALE GENOMIC DNA]</scope>
</reference>
<dbReference type="EMBL" id="BEZZ01007478">
    <property type="protein sequence ID" value="GCC18762.1"/>
    <property type="molecule type" value="Genomic_DNA"/>
</dbReference>
<gene>
    <name evidence="2" type="ORF">chiPu_0022385</name>
</gene>
<keyword evidence="3" id="KW-1185">Reference proteome</keyword>
<organism evidence="2 3">
    <name type="scientific">Chiloscyllium punctatum</name>
    <name type="common">Brownbanded bambooshark</name>
    <name type="synonym">Hemiscyllium punctatum</name>
    <dbReference type="NCBI Taxonomy" id="137246"/>
    <lineage>
        <taxon>Eukaryota</taxon>
        <taxon>Metazoa</taxon>
        <taxon>Chordata</taxon>
        <taxon>Craniata</taxon>
        <taxon>Vertebrata</taxon>
        <taxon>Chondrichthyes</taxon>
        <taxon>Elasmobranchii</taxon>
        <taxon>Galeomorphii</taxon>
        <taxon>Galeoidea</taxon>
        <taxon>Orectolobiformes</taxon>
        <taxon>Hemiscylliidae</taxon>
        <taxon>Chiloscyllium</taxon>
    </lineage>
</organism>
<comment type="caution">
    <text evidence="2">The sequence shown here is derived from an EMBL/GenBank/DDBJ whole genome shotgun (WGS) entry which is preliminary data.</text>
</comment>